<evidence type="ECO:0000256" key="4">
    <source>
        <dbReference type="SAM" id="MobiDB-lite"/>
    </source>
</evidence>
<dbReference type="PANTHER" id="PTHR23192">
    <property type="entry name" value="OLFACTOMEDIN-RELATED"/>
    <property type="match status" value="1"/>
</dbReference>
<feature type="non-terminal residue" evidence="6">
    <location>
        <position position="1"/>
    </location>
</feature>
<organism evidence="6 7">
    <name type="scientific">Pristionchus mayeri</name>
    <dbReference type="NCBI Taxonomy" id="1317129"/>
    <lineage>
        <taxon>Eukaryota</taxon>
        <taxon>Metazoa</taxon>
        <taxon>Ecdysozoa</taxon>
        <taxon>Nematoda</taxon>
        <taxon>Chromadorea</taxon>
        <taxon>Rhabditida</taxon>
        <taxon>Rhabditina</taxon>
        <taxon>Diplogasteromorpha</taxon>
        <taxon>Diplogasteroidea</taxon>
        <taxon>Neodiplogasteridae</taxon>
        <taxon>Pristionchus</taxon>
    </lineage>
</organism>
<feature type="compositionally biased region" description="Basic and acidic residues" evidence="4">
    <location>
        <begin position="135"/>
        <end position="157"/>
    </location>
</feature>
<gene>
    <name evidence="6" type="ORF">PMAYCL1PPCAC_04826</name>
</gene>
<feature type="compositionally biased region" description="Basic residues" evidence="4">
    <location>
        <begin position="122"/>
        <end position="134"/>
    </location>
</feature>
<evidence type="ECO:0000256" key="1">
    <source>
        <dbReference type="ARBA" id="ARBA00004613"/>
    </source>
</evidence>
<evidence type="ECO:0000313" key="7">
    <source>
        <dbReference type="Proteomes" id="UP001328107"/>
    </source>
</evidence>
<reference evidence="7" key="1">
    <citation type="submission" date="2022-10" db="EMBL/GenBank/DDBJ databases">
        <title>Genome assembly of Pristionchus species.</title>
        <authorList>
            <person name="Yoshida K."/>
            <person name="Sommer R.J."/>
        </authorList>
    </citation>
    <scope>NUCLEOTIDE SEQUENCE [LARGE SCALE GENOMIC DNA]</scope>
    <source>
        <strain evidence="7">RS5460</strain>
    </source>
</reference>
<dbReference type="PROSITE" id="PS51132">
    <property type="entry name" value="OLF"/>
    <property type="match status" value="1"/>
</dbReference>
<comment type="subcellular location">
    <subcellularLocation>
        <location evidence="1">Secreted</location>
    </subcellularLocation>
</comment>
<feature type="region of interest" description="Disordered" evidence="4">
    <location>
        <begin position="116"/>
        <end position="165"/>
    </location>
</feature>
<evidence type="ECO:0000256" key="3">
    <source>
        <dbReference type="PROSITE-ProRule" id="PRU00446"/>
    </source>
</evidence>
<dbReference type="Proteomes" id="UP001328107">
    <property type="component" value="Unassembled WGS sequence"/>
</dbReference>
<name>A0AAN4Z903_9BILA</name>
<evidence type="ECO:0000256" key="2">
    <source>
        <dbReference type="ARBA" id="ARBA00022525"/>
    </source>
</evidence>
<dbReference type="InterPro" id="IPR050605">
    <property type="entry name" value="Olfactomedin-like_domain"/>
</dbReference>
<keyword evidence="2" id="KW-0964">Secreted</keyword>
<dbReference type="PANTHER" id="PTHR23192:SF35">
    <property type="entry name" value="OLFACTOMEDIN-LIKE DOMAIN-CONTAINING PROTEIN"/>
    <property type="match status" value="1"/>
</dbReference>
<proteinExistence type="predicted"/>
<keyword evidence="7" id="KW-1185">Reference proteome</keyword>
<dbReference type="SMART" id="SM00284">
    <property type="entry name" value="OLF"/>
    <property type="match status" value="1"/>
</dbReference>
<dbReference type="GO" id="GO:0007165">
    <property type="term" value="P:signal transduction"/>
    <property type="evidence" value="ECO:0007669"/>
    <property type="project" value="TreeGrafter"/>
</dbReference>
<evidence type="ECO:0000313" key="6">
    <source>
        <dbReference type="EMBL" id="GMR34631.1"/>
    </source>
</evidence>
<sequence length="399" mass="44971">ALFLFRSGLAETRRLLLPSLAGRTTAPARPSCTSAQCSEMLRSVFALSLLSSFLIIVYQRLHINNLQHELSSFSCSHRAKRSISVDRVEEDEDGDEHSVSFPLFAKISKKAMRKLCEEDRKGRTRKERRKKESGKRREEEKRRKSEGQGERRMERKRCSPHATFSPPRLVARRSHWSGCALRDGSTWFLCEFHMGYTMLEYADTPSLSASLPKTLITLPFPYDGTDGAAINGSVAYAHDDQVVLHNFATSQTSRLPVALNRAPIYNGSFSRMDIQSDEHGLWILYREQEKQTLTVARVAVPSLKLLQTWQLALDPSRFCNAFIRCGILHSILCTSSEATIQPAYDFYSAQSIVGKTTRLPGIKEEINSAQFDPVSHTLSIYTRGLIYSVAIEETSPSSV</sequence>
<dbReference type="GO" id="GO:0005615">
    <property type="term" value="C:extracellular space"/>
    <property type="evidence" value="ECO:0007669"/>
    <property type="project" value="TreeGrafter"/>
</dbReference>
<comment type="caution">
    <text evidence="3">Lacks conserved residue(s) required for the propagation of feature annotation.</text>
</comment>
<dbReference type="AlphaFoldDB" id="A0AAN4Z903"/>
<dbReference type="Pfam" id="PF02191">
    <property type="entry name" value="OLF"/>
    <property type="match status" value="1"/>
</dbReference>
<accession>A0AAN4Z903</accession>
<feature type="domain" description="Olfactomedin-like" evidence="5">
    <location>
        <begin position="157"/>
        <end position="395"/>
    </location>
</feature>
<evidence type="ECO:0000259" key="5">
    <source>
        <dbReference type="PROSITE" id="PS51132"/>
    </source>
</evidence>
<dbReference type="InterPro" id="IPR003112">
    <property type="entry name" value="Olfac-like_dom"/>
</dbReference>
<comment type="caution">
    <text evidence="6">The sequence shown here is derived from an EMBL/GenBank/DDBJ whole genome shotgun (WGS) entry which is preliminary data.</text>
</comment>
<dbReference type="EMBL" id="BTRK01000002">
    <property type="protein sequence ID" value="GMR34631.1"/>
    <property type="molecule type" value="Genomic_DNA"/>
</dbReference>
<protein>
    <recommendedName>
        <fullName evidence="5">Olfactomedin-like domain-containing protein</fullName>
    </recommendedName>
</protein>